<evidence type="ECO:0000313" key="2">
    <source>
        <dbReference type="Proteomes" id="UP000051202"/>
    </source>
</evidence>
<dbReference type="STRING" id="554343.AS194_03020"/>
<dbReference type="PROSITE" id="PS51257">
    <property type="entry name" value="PROKAR_LIPOPROTEIN"/>
    <property type="match status" value="1"/>
</dbReference>
<dbReference type="Proteomes" id="UP000051202">
    <property type="component" value="Unassembled WGS sequence"/>
</dbReference>
<name>A0A0T6DND1_9GAMM</name>
<dbReference type="RefSeq" id="WP_058025763.1">
    <property type="nucleotide sequence ID" value="NZ_LNDJ01000118.1"/>
</dbReference>
<organism evidence="1 2">
    <name type="scientific">Psychrobacter piscatorii</name>
    <dbReference type="NCBI Taxonomy" id="554343"/>
    <lineage>
        <taxon>Bacteria</taxon>
        <taxon>Pseudomonadati</taxon>
        <taxon>Pseudomonadota</taxon>
        <taxon>Gammaproteobacteria</taxon>
        <taxon>Moraxellales</taxon>
        <taxon>Moraxellaceae</taxon>
        <taxon>Psychrobacter</taxon>
    </lineage>
</organism>
<sequence>MNRVVAISGVFFWTMLALIGCEVDDGSYGSDSDNITLTSFANSYDSKANDTAIARIDETYRTGARNIKTTNLINSYSNQSLNDLDRTVLADNFEGRLENKDIEVNGRTVKRPIYEKNSNNKLGYETTYQTLDLSGLTTRSYSAGTSIEERRGILTDLSNYSEIPSNVAFPEGSVCYIPVVTSERSFLAFNDKNKTGYSSLEKWIEAAKQRFSDNRDHRTSQFGVGIANKQKAAQVMFFEYKNQPAYEYSGVEYGKDIYEANYVAKGSTDPNIDSRFGVVDCTLVNEVAGDFLAEQIKRYY</sequence>
<protein>
    <submittedName>
        <fullName evidence="1">Uncharacterized protein</fullName>
    </submittedName>
</protein>
<reference evidence="1 2" key="1">
    <citation type="submission" date="2015-11" db="EMBL/GenBank/DDBJ databases">
        <title>Permanent draft genome of Psychrobacter piscatorii LQ58.</title>
        <authorList>
            <person name="Zhou M."/>
            <person name="Dong B."/>
            <person name="Liu Q."/>
        </authorList>
    </citation>
    <scope>NUCLEOTIDE SEQUENCE [LARGE SCALE GENOMIC DNA]</scope>
    <source>
        <strain evidence="1 2">LQ58</strain>
    </source>
</reference>
<accession>A0A0T6DND1</accession>
<proteinExistence type="predicted"/>
<keyword evidence="2" id="KW-1185">Reference proteome</keyword>
<comment type="caution">
    <text evidence="1">The sequence shown here is derived from an EMBL/GenBank/DDBJ whole genome shotgun (WGS) entry which is preliminary data.</text>
</comment>
<gene>
    <name evidence="1" type="ORF">AS194_03020</name>
</gene>
<evidence type="ECO:0000313" key="1">
    <source>
        <dbReference type="EMBL" id="KRU21387.1"/>
    </source>
</evidence>
<dbReference type="AlphaFoldDB" id="A0A0T6DND1"/>
<dbReference type="EMBL" id="LNDJ01000118">
    <property type="protein sequence ID" value="KRU21387.1"/>
    <property type="molecule type" value="Genomic_DNA"/>
</dbReference>